<dbReference type="AlphaFoldDB" id="A0A6A3F9Y6"/>
<evidence type="ECO:0000256" key="4">
    <source>
        <dbReference type="ARBA" id="ARBA00022989"/>
    </source>
</evidence>
<dbReference type="EC" id="2.3.1.225" evidence="7"/>
<dbReference type="Proteomes" id="UP000429523">
    <property type="component" value="Unassembled WGS sequence"/>
</dbReference>
<keyword evidence="6 7" id="KW-0012">Acyltransferase</keyword>
<feature type="region of interest" description="Disordered" evidence="8">
    <location>
        <begin position="513"/>
        <end position="535"/>
    </location>
</feature>
<feature type="transmembrane region" description="Helical" evidence="7">
    <location>
        <begin position="84"/>
        <end position="107"/>
    </location>
</feature>
<dbReference type="EMBL" id="QXGF01000411">
    <property type="protein sequence ID" value="KAE8940640.1"/>
    <property type="molecule type" value="Genomic_DNA"/>
</dbReference>
<keyword evidence="2 7" id="KW-0808">Transferase</keyword>
<gene>
    <name evidence="17" type="ORF">PF001_g9481</name>
    <name evidence="16" type="ORF">PF002_g10027</name>
    <name evidence="15" type="ORF">PF005_g8408</name>
    <name evidence="14" type="ORF">PF006_g9817</name>
    <name evidence="13" type="ORF">PF007_g9817</name>
    <name evidence="10" type="ORF">PF009_g9554</name>
    <name evidence="12" type="ORF">PF010_g9832</name>
    <name evidence="11" type="ORF">PF011_g7749</name>
</gene>
<evidence type="ECO:0000313" key="12">
    <source>
        <dbReference type="EMBL" id="KAE9114073.1"/>
    </source>
</evidence>
<dbReference type="PANTHER" id="PTHR22883">
    <property type="entry name" value="ZINC FINGER DHHC DOMAIN CONTAINING PROTEIN"/>
    <property type="match status" value="1"/>
</dbReference>
<dbReference type="EMBL" id="QXGB01000356">
    <property type="protein sequence ID" value="KAE9218074.1"/>
    <property type="molecule type" value="Genomic_DNA"/>
</dbReference>
<evidence type="ECO:0000313" key="14">
    <source>
        <dbReference type="EMBL" id="KAE9145326.1"/>
    </source>
</evidence>
<dbReference type="EMBL" id="QXFW01000350">
    <property type="protein sequence ID" value="KAE9015165.1"/>
    <property type="molecule type" value="Genomic_DNA"/>
</dbReference>
<comment type="catalytic activity">
    <reaction evidence="7">
        <text>L-cysteinyl-[protein] + hexadecanoyl-CoA = S-hexadecanoyl-L-cysteinyl-[protein] + CoA</text>
        <dbReference type="Rhea" id="RHEA:36683"/>
        <dbReference type="Rhea" id="RHEA-COMP:10131"/>
        <dbReference type="Rhea" id="RHEA-COMP:11032"/>
        <dbReference type="ChEBI" id="CHEBI:29950"/>
        <dbReference type="ChEBI" id="CHEBI:57287"/>
        <dbReference type="ChEBI" id="CHEBI:57379"/>
        <dbReference type="ChEBI" id="CHEBI:74151"/>
        <dbReference type="EC" id="2.3.1.225"/>
    </reaction>
</comment>
<evidence type="ECO:0000313" key="18">
    <source>
        <dbReference type="Proteomes" id="UP000429523"/>
    </source>
</evidence>
<dbReference type="EMBL" id="QXGE01000457">
    <property type="protein sequence ID" value="KAE9311943.1"/>
    <property type="molecule type" value="Genomic_DNA"/>
</dbReference>
<dbReference type="Proteomes" id="UP000440367">
    <property type="component" value="Unassembled WGS sequence"/>
</dbReference>
<feature type="transmembrane region" description="Helical" evidence="7">
    <location>
        <begin position="274"/>
        <end position="296"/>
    </location>
</feature>
<dbReference type="EMBL" id="QXGA01000479">
    <property type="protein sequence ID" value="KAE9145326.1"/>
    <property type="molecule type" value="Genomic_DNA"/>
</dbReference>
<dbReference type="Proteomes" id="UP000460718">
    <property type="component" value="Unassembled WGS sequence"/>
</dbReference>
<comment type="caution">
    <text evidence="10">The sequence shown here is derived from an EMBL/GenBank/DDBJ whole genome shotgun (WGS) entry which is preliminary data.</text>
</comment>
<organism evidence="10 18">
    <name type="scientific">Phytophthora fragariae</name>
    <dbReference type="NCBI Taxonomy" id="53985"/>
    <lineage>
        <taxon>Eukaryota</taxon>
        <taxon>Sar</taxon>
        <taxon>Stramenopiles</taxon>
        <taxon>Oomycota</taxon>
        <taxon>Peronosporomycetes</taxon>
        <taxon>Peronosporales</taxon>
        <taxon>Peronosporaceae</taxon>
        <taxon>Phytophthora</taxon>
    </lineage>
</organism>
<dbReference type="OrthoDB" id="9909019at2759"/>
<evidence type="ECO:0000256" key="7">
    <source>
        <dbReference type="RuleBase" id="RU079119"/>
    </source>
</evidence>
<proteinExistence type="inferred from homology"/>
<keyword evidence="3 7" id="KW-0812">Transmembrane</keyword>
<dbReference type="Proteomes" id="UP000437068">
    <property type="component" value="Unassembled WGS sequence"/>
</dbReference>
<dbReference type="Pfam" id="PF01529">
    <property type="entry name" value="DHHC"/>
    <property type="match status" value="1"/>
</dbReference>
<evidence type="ECO:0000256" key="5">
    <source>
        <dbReference type="ARBA" id="ARBA00023136"/>
    </source>
</evidence>
<feature type="domain" description="Palmitoyltransferase DHHC" evidence="9">
    <location>
        <begin position="159"/>
        <end position="312"/>
    </location>
</feature>
<evidence type="ECO:0000256" key="8">
    <source>
        <dbReference type="SAM" id="MobiDB-lite"/>
    </source>
</evidence>
<evidence type="ECO:0000313" key="24">
    <source>
        <dbReference type="Proteomes" id="UP000460718"/>
    </source>
</evidence>
<accession>A0A6A3F9Y6</accession>
<evidence type="ECO:0000313" key="25">
    <source>
        <dbReference type="Proteomes" id="UP000488956"/>
    </source>
</evidence>
<dbReference type="EMBL" id="QXFZ01000449">
    <property type="protein sequence ID" value="KAE9116028.1"/>
    <property type="molecule type" value="Genomic_DNA"/>
</dbReference>
<feature type="region of interest" description="Disordered" evidence="8">
    <location>
        <begin position="387"/>
        <end position="478"/>
    </location>
</feature>
<evidence type="ECO:0000313" key="15">
    <source>
        <dbReference type="EMBL" id="KAE9218074.1"/>
    </source>
</evidence>
<dbReference type="Proteomes" id="UP000433483">
    <property type="component" value="Unassembled WGS sequence"/>
</dbReference>
<evidence type="ECO:0000313" key="19">
    <source>
        <dbReference type="Proteomes" id="UP000433483"/>
    </source>
</evidence>
<evidence type="ECO:0000256" key="2">
    <source>
        <dbReference type="ARBA" id="ARBA00022679"/>
    </source>
</evidence>
<dbReference type="GO" id="GO:0005783">
    <property type="term" value="C:endoplasmic reticulum"/>
    <property type="evidence" value="ECO:0007669"/>
    <property type="project" value="TreeGrafter"/>
</dbReference>
<reference evidence="18 19" key="1">
    <citation type="submission" date="2018-08" db="EMBL/GenBank/DDBJ databases">
        <title>Genomic investigation of the strawberry pathogen Phytophthora fragariae indicates pathogenicity is determined by transcriptional variation in three key races.</title>
        <authorList>
            <person name="Adams T.M."/>
            <person name="Armitage A.D."/>
            <person name="Sobczyk M.K."/>
            <person name="Bates H.J."/>
            <person name="Dunwell J.M."/>
            <person name="Nellist C.F."/>
            <person name="Harrison R.J."/>
        </authorList>
    </citation>
    <scope>NUCLEOTIDE SEQUENCE [LARGE SCALE GENOMIC DNA]</scope>
    <source>
        <strain evidence="17 20">A4</strain>
        <strain evidence="16 21">BC-1</strain>
        <strain evidence="15 19">NOV-27</strain>
        <strain evidence="14 22">NOV-5</strain>
        <strain evidence="13 23">NOV-71</strain>
        <strain evidence="10 18">NOV-9</strain>
        <strain evidence="12 25">ONT-3</strain>
        <strain evidence="11 24">SCRP245</strain>
    </source>
</reference>
<keyword evidence="4 7" id="KW-1133">Transmembrane helix</keyword>
<dbReference type="PANTHER" id="PTHR22883:SF203">
    <property type="entry name" value="PALMITOYLTRANSFERASE"/>
    <property type="match status" value="1"/>
</dbReference>
<evidence type="ECO:0000259" key="9">
    <source>
        <dbReference type="Pfam" id="PF01529"/>
    </source>
</evidence>
<dbReference type="Proteomes" id="UP000440732">
    <property type="component" value="Unassembled WGS sequence"/>
</dbReference>
<feature type="compositionally biased region" description="Polar residues" evidence="8">
    <location>
        <begin position="349"/>
        <end position="362"/>
    </location>
</feature>
<name>A0A6A3F9Y6_9STRA</name>
<dbReference type="GO" id="GO:0006612">
    <property type="term" value="P:protein targeting to membrane"/>
    <property type="evidence" value="ECO:0007669"/>
    <property type="project" value="TreeGrafter"/>
</dbReference>
<dbReference type="Proteomes" id="UP000488956">
    <property type="component" value="Unassembled WGS sequence"/>
</dbReference>
<evidence type="ECO:0000313" key="17">
    <source>
        <dbReference type="EMBL" id="KAE9311943.1"/>
    </source>
</evidence>
<sequence length="535" mass="58717">MATRRDSTGSTLSPLHIVASSWHPKSSLIDSTPDDTAGNSATTWAAYCARTAAPQTTLRPPTHRQPSAAAPTMRKNGWETPFHVLQLATWVVFPAVMALFFAFYTPILDKTPAIVLSVAYVAACLVTVVSVAVCTGTDPSDDCIMRPSTMADARDSRPDNRVYCNVCMKYVNNQSRHCRLCDKCVDVFDHHCKWLNNCVGKKNYKFFLGSVVGASVFLAVQIAVGIYLVVELYTNEDDVRGNSATSYGCSTEKDDVTGLCVDGQYRVSLQTLRIIHIVLLAFLSPWLFMIGQLALFHFHLCMENITTYDYIVRQRKRKNAQDRQNTVRVPWWKKLCGKQPSPSGAPDNSKPSVNQTSDSRLSGESIRSEEEVLAEIEAEVDESLEVLSNQSGEIRERVSSQRGSSSYRKRRSNSGPKRGFGLHVDLAKQRSVQTNASSNADVLTPRSESGDTSYLAAPYSPGTPASPRSDAGSAYFSSSQVDEIDIRDANAATNQPLPAYKVSSNSSMVMYGRPPIDDLPASSHIVDISSKRGTP</sequence>
<dbReference type="EMBL" id="QXFX01000481">
    <property type="protein sequence ID" value="KAE9114073.1"/>
    <property type="molecule type" value="Genomic_DNA"/>
</dbReference>
<dbReference type="InterPro" id="IPR001594">
    <property type="entry name" value="Palmitoyltrfase_DHHC"/>
</dbReference>
<comment type="similarity">
    <text evidence="7">Belongs to the DHHC palmitoyltransferase family.</text>
</comment>
<comment type="subcellular location">
    <subcellularLocation>
        <location evidence="1">Membrane</location>
        <topology evidence="1">Multi-pass membrane protein</topology>
    </subcellularLocation>
</comment>
<dbReference type="GO" id="GO:0016020">
    <property type="term" value="C:membrane"/>
    <property type="evidence" value="ECO:0007669"/>
    <property type="project" value="UniProtKB-SubCell"/>
</dbReference>
<feature type="region of interest" description="Disordered" evidence="8">
    <location>
        <begin position="335"/>
        <end position="367"/>
    </location>
</feature>
<dbReference type="PROSITE" id="PS50216">
    <property type="entry name" value="DHHC"/>
    <property type="match status" value="1"/>
</dbReference>
<evidence type="ECO:0000313" key="23">
    <source>
        <dbReference type="Proteomes" id="UP000441208"/>
    </source>
</evidence>
<dbReference type="GO" id="GO:0019706">
    <property type="term" value="F:protein-cysteine S-palmitoyltransferase activity"/>
    <property type="evidence" value="ECO:0007669"/>
    <property type="project" value="UniProtKB-EC"/>
</dbReference>
<evidence type="ECO:0000313" key="11">
    <source>
        <dbReference type="EMBL" id="KAE9015165.1"/>
    </source>
</evidence>
<evidence type="ECO:0000313" key="22">
    <source>
        <dbReference type="Proteomes" id="UP000440732"/>
    </source>
</evidence>
<feature type="compositionally biased region" description="Polar residues" evidence="8">
    <location>
        <begin position="430"/>
        <end position="452"/>
    </location>
</feature>
<protein>
    <recommendedName>
        <fullName evidence="7">Palmitoyltransferase</fullName>
        <ecNumber evidence="7">2.3.1.225</ecNumber>
    </recommendedName>
</protein>
<keyword evidence="19" id="KW-1185">Reference proteome</keyword>
<evidence type="ECO:0000313" key="20">
    <source>
        <dbReference type="Proteomes" id="UP000437068"/>
    </source>
</evidence>
<dbReference type="InterPro" id="IPR039859">
    <property type="entry name" value="PFA4/ZDH16/20/ERF2-like"/>
</dbReference>
<dbReference type="GO" id="GO:0005794">
    <property type="term" value="C:Golgi apparatus"/>
    <property type="evidence" value="ECO:0007669"/>
    <property type="project" value="TreeGrafter"/>
</dbReference>
<evidence type="ECO:0000313" key="16">
    <source>
        <dbReference type="EMBL" id="KAE9239916.1"/>
    </source>
</evidence>
<feature type="transmembrane region" description="Helical" evidence="7">
    <location>
        <begin position="206"/>
        <end position="230"/>
    </location>
</feature>
<evidence type="ECO:0000313" key="10">
    <source>
        <dbReference type="EMBL" id="KAE8940640.1"/>
    </source>
</evidence>
<evidence type="ECO:0000313" key="21">
    <source>
        <dbReference type="Proteomes" id="UP000440367"/>
    </source>
</evidence>
<evidence type="ECO:0000313" key="13">
    <source>
        <dbReference type="EMBL" id="KAE9116028.1"/>
    </source>
</evidence>
<dbReference type="EMBL" id="QXGD01000430">
    <property type="protein sequence ID" value="KAE9239916.1"/>
    <property type="molecule type" value="Genomic_DNA"/>
</dbReference>
<feature type="transmembrane region" description="Helical" evidence="7">
    <location>
        <begin position="113"/>
        <end position="136"/>
    </location>
</feature>
<evidence type="ECO:0000256" key="6">
    <source>
        <dbReference type="ARBA" id="ARBA00023315"/>
    </source>
</evidence>
<evidence type="ECO:0000256" key="1">
    <source>
        <dbReference type="ARBA" id="ARBA00004141"/>
    </source>
</evidence>
<evidence type="ECO:0000256" key="3">
    <source>
        <dbReference type="ARBA" id="ARBA00022692"/>
    </source>
</evidence>
<keyword evidence="5 7" id="KW-0472">Membrane</keyword>
<comment type="domain">
    <text evidence="7">The DHHC domain is required for palmitoyltransferase activity.</text>
</comment>
<dbReference type="Proteomes" id="UP000441208">
    <property type="component" value="Unassembled WGS sequence"/>
</dbReference>